<accession>A0A8F2XVN3</accession>
<evidence type="ECO:0000256" key="1">
    <source>
        <dbReference type="ARBA" id="ARBA00008434"/>
    </source>
</evidence>
<comment type="subcellular location">
    <subcellularLocation>
        <location evidence="5">Plastid</location>
        <location evidence="5">Chloroplast</location>
    </subcellularLocation>
</comment>
<dbReference type="HAMAP" id="MF_01343_B">
    <property type="entry name" value="Ribosomal_uS15_B"/>
    <property type="match status" value="1"/>
</dbReference>
<keyword evidence="2 5" id="KW-0689">Ribosomal protein</keyword>
<dbReference type="PANTHER" id="PTHR23321:SF26">
    <property type="entry name" value="SMALL RIBOSOMAL SUBUNIT PROTEIN US15M"/>
    <property type="match status" value="1"/>
</dbReference>
<dbReference type="GO" id="GO:0009507">
    <property type="term" value="C:chloroplast"/>
    <property type="evidence" value="ECO:0007669"/>
    <property type="project" value="UniProtKB-SubCell"/>
</dbReference>
<geneLocation type="chloroplast" evidence="7"/>
<evidence type="ECO:0000256" key="5">
    <source>
        <dbReference type="HAMAP-Rule" id="MF_01343"/>
    </source>
</evidence>
<evidence type="ECO:0000256" key="6">
    <source>
        <dbReference type="RuleBase" id="RU003919"/>
    </source>
</evidence>
<dbReference type="SMART" id="SM01387">
    <property type="entry name" value="Ribosomal_S15"/>
    <property type="match status" value="1"/>
</dbReference>
<dbReference type="EMBL" id="MW429509">
    <property type="protein sequence ID" value="QWW93076.1"/>
    <property type="molecule type" value="Genomic_DNA"/>
</dbReference>
<proteinExistence type="inferred from homology"/>
<reference evidence="7" key="1">
    <citation type="journal article" date="2021" name="ACS Synth. Biol.">
        <title>Construction of DNA Tools for Hyperexpression in Marchantia Chloroplasts.</title>
        <authorList>
            <person name="Frangedakis E."/>
            <person name="Guzman-Chavez F."/>
            <person name="Rebmann M."/>
            <person name="Markel K."/>
            <person name="Yu Y."/>
            <person name="Perraki A."/>
            <person name="Tse S.W."/>
            <person name="Liu Y."/>
            <person name="Rever J."/>
            <person name="Sauret-Gueto S."/>
            <person name="Goffinet B."/>
            <person name="Schneider H."/>
            <person name="Haseloff J."/>
        </authorList>
    </citation>
    <scope>NUCLEOTIDE SEQUENCE</scope>
</reference>
<keyword evidence="7" id="KW-0150">Chloroplast</keyword>
<comment type="similarity">
    <text evidence="1 5 6">Belongs to the universal ribosomal protein uS15 family.</text>
</comment>
<protein>
    <recommendedName>
        <fullName evidence="4 5">Small ribosomal subunit protein uS15c</fullName>
    </recommendedName>
</protein>
<evidence type="ECO:0000313" key="7">
    <source>
        <dbReference type="EMBL" id="QWW93076.1"/>
    </source>
</evidence>
<organism evidence="7">
    <name type="scientific">Cyathodium smaragdinum</name>
    <dbReference type="NCBI Taxonomy" id="2846787"/>
    <lineage>
        <taxon>Eukaryota</taxon>
        <taxon>Viridiplantae</taxon>
        <taxon>Streptophyta</taxon>
        <taxon>Embryophyta</taxon>
        <taxon>Marchantiophyta</taxon>
        <taxon>Marchantiopsida</taxon>
        <taxon>Marchantiidae</taxon>
        <taxon>Marchantiales</taxon>
        <taxon>Cyathodiaceae</taxon>
        <taxon>Cyathodium</taxon>
    </lineage>
</organism>
<dbReference type="Gene3D" id="1.10.287.10">
    <property type="entry name" value="S15/NS1, RNA-binding"/>
    <property type="match status" value="1"/>
</dbReference>
<name>A0A8F2XVN3_9MARC</name>
<dbReference type="SUPFAM" id="SSF47060">
    <property type="entry name" value="S15/NS1 RNA-binding domain"/>
    <property type="match status" value="1"/>
</dbReference>
<dbReference type="GO" id="GO:1990904">
    <property type="term" value="C:ribonucleoprotein complex"/>
    <property type="evidence" value="ECO:0007669"/>
    <property type="project" value="UniProtKB-KW"/>
</dbReference>
<evidence type="ECO:0000256" key="3">
    <source>
        <dbReference type="ARBA" id="ARBA00023274"/>
    </source>
</evidence>
<dbReference type="GO" id="GO:0005840">
    <property type="term" value="C:ribosome"/>
    <property type="evidence" value="ECO:0007669"/>
    <property type="project" value="UniProtKB-KW"/>
</dbReference>
<keyword evidence="7" id="KW-0934">Plastid</keyword>
<gene>
    <name evidence="5 7" type="primary">rps15</name>
</gene>
<sequence>MPKNLFTDLSSFSGRKKGSVEFQIFHLTDRVVKLTYHFRKHSKDYSSQRGLWKILGKRKRLLAYLSKSNFTSYEILINRLAIRGLEKN</sequence>
<dbReference type="CDD" id="cd00677">
    <property type="entry name" value="S15_NS1_EPRS_RNA-bind"/>
    <property type="match status" value="1"/>
</dbReference>
<evidence type="ECO:0000256" key="2">
    <source>
        <dbReference type="ARBA" id="ARBA00022980"/>
    </source>
</evidence>
<dbReference type="InterPro" id="IPR005290">
    <property type="entry name" value="Ribosomal_uS15_bac-type"/>
</dbReference>
<comment type="subunit">
    <text evidence="5">Part of the 30S ribosomal subunit.</text>
</comment>
<dbReference type="GO" id="GO:0003735">
    <property type="term" value="F:structural constituent of ribosome"/>
    <property type="evidence" value="ECO:0007669"/>
    <property type="project" value="InterPro"/>
</dbReference>
<dbReference type="NCBIfam" id="TIGR00952">
    <property type="entry name" value="S15_bact"/>
    <property type="match status" value="1"/>
</dbReference>
<dbReference type="InterPro" id="IPR000589">
    <property type="entry name" value="Ribosomal_uS15"/>
</dbReference>
<evidence type="ECO:0000256" key="4">
    <source>
        <dbReference type="ARBA" id="ARBA00035250"/>
    </source>
</evidence>
<dbReference type="Pfam" id="PF00312">
    <property type="entry name" value="Ribosomal_S15"/>
    <property type="match status" value="1"/>
</dbReference>
<dbReference type="AlphaFoldDB" id="A0A8F2XVN3"/>
<dbReference type="GO" id="GO:0006412">
    <property type="term" value="P:translation"/>
    <property type="evidence" value="ECO:0007669"/>
    <property type="project" value="UniProtKB-UniRule"/>
</dbReference>
<dbReference type="InterPro" id="IPR009068">
    <property type="entry name" value="uS15_NS1_RNA-bd_sf"/>
</dbReference>
<keyword evidence="3 5" id="KW-0687">Ribonucleoprotein</keyword>
<dbReference type="PANTHER" id="PTHR23321">
    <property type="entry name" value="RIBOSOMAL PROTEIN S15, BACTERIAL AND ORGANELLAR"/>
    <property type="match status" value="1"/>
</dbReference>